<name>A0A8A1L9N0_AJEC8</name>
<keyword evidence="1" id="KW-0732">Signal</keyword>
<feature type="signal peptide" evidence="1">
    <location>
        <begin position="1"/>
        <end position="24"/>
    </location>
</feature>
<accession>A0A8A1L9N0</accession>
<dbReference type="AlphaFoldDB" id="A0A8A1L9N0"/>
<gene>
    <name evidence="2" type="ORF">I7I53_08866</name>
</gene>
<reference evidence="2" key="1">
    <citation type="submission" date="2021-01" db="EMBL/GenBank/DDBJ databases">
        <title>Chromosome-level genome assembly of a human fungal pathogen reveals clustering of transcriptionally co-regulated genes.</title>
        <authorList>
            <person name="Voorhies M."/>
            <person name="Cohen S."/>
            <person name="Shea T.P."/>
            <person name="Petrus S."/>
            <person name="Munoz J.F."/>
            <person name="Poplawski S."/>
            <person name="Goldman W.E."/>
            <person name="Michael T."/>
            <person name="Cuomo C.A."/>
            <person name="Sil A."/>
            <person name="Beyhan S."/>
        </authorList>
    </citation>
    <scope>NUCLEOTIDE SEQUENCE</scope>
    <source>
        <strain evidence="2">H88</strain>
    </source>
</reference>
<evidence type="ECO:0000313" key="3">
    <source>
        <dbReference type="Proteomes" id="UP000663419"/>
    </source>
</evidence>
<evidence type="ECO:0008006" key="4">
    <source>
        <dbReference type="Google" id="ProtNLM"/>
    </source>
</evidence>
<protein>
    <recommendedName>
        <fullName evidence="4">Secreted protein</fullName>
    </recommendedName>
</protein>
<organism evidence="2 3">
    <name type="scientific">Ajellomyces capsulatus (strain H88)</name>
    <name type="common">Darling's disease fungus</name>
    <name type="synonym">Histoplasma capsulatum</name>
    <dbReference type="NCBI Taxonomy" id="544711"/>
    <lineage>
        <taxon>Eukaryota</taxon>
        <taxon>Fungi</taxon>
        <taxon>Dikarya</taxon>
        <taxon>Ascomycota</taxon>
        <taxon>Pezizomycotina</taxon>
        <taxon>Eurotiomycetes</taxon>
        <taxon>Eurotiomycetidae</taxon>
        <taxon>Onygenales</taxon>
        <taxon>Ajellomycetaceae</taxon>
        <taxon>Histoplasma</taxon>
    </lineage>
</organism>
<dbReference type="Proteomes" id="UP000663419">
    <property type="component" value="Chromosome 1"/>
</dbReference>
<proteinExistence type="predicted"/>
<dbReference type="EMBL" id="CP069102">
    <property type="protein sequence ID" value="QSS48762.1"/>
    <property type="molecule type" value="Genomic_DNA"/>
</dbReference>
<sequence>MVNCFHSLSMLCAVAVVWMCVCFSVCPVSFSRIGGGDSEVPAKVCRSLGLATFRANLSNQSQGGELALGGVDSVSSVCACG</sequence>
<dbReference type="VEuPathDB" id="FungiDB:I7I53_08866"/>
<evidence type="ECO:0000256" key="1">
    <source>
        <dbReference type="SAM" id="SignalP"/>
    </source>
</evidence>
<feature type="chain" id="PRO_5034760789" description="Secreted protein" evidence="1">
    <location>
        <begin position="25"/>
        <end position="81"/>
    </location>
</feature>
<evidence type="ECO:0000313" key="2">
    <source>
        <dbReference type="EMBL" id="QSS48762.1"/>
    </source>
</evidence>